<evidence type="ECO:0000256" key="2">
    <source>
        <dbReference type="SAM" id="Coils"/>
    </source>
</evidence>
<keyword evidence="2" id="KW-0175">Coiled coil</keyword>
<organism evidence="4 5">
    <name type="scientific">Deinococcus terrestris</name>
    <dbReference type="NCBI Taxonomy" id="2651870"/>
    <lineage>
        <taxon>Bacteria</taxon>
        <taxon>Thermotogati</taxon>
        <taxon>Deinococcota</taxon>
        <taxon>Deinococci</taxon>
        <taxon>Deinococcales</taxon>
        <taxon>Deinococcaceae</taxon>
        <taxon>Deinococcus</taxon>
    </lineage>
</organism>
<dbReference type="Gene3D" id="2.40.50.100">
    <property type="match status" value="2"/>
</dbReference>
<evidence type="ECO:0000313" key="5">
    <source>
        <dbReference type="Proteomes" id="UP000484842"/>
    </source>
</evidence>
<feature type="coiled-coil region" evidence="2">
    <location>
        <begin position="139"/>
        <end position="166"/>
    </location>
</feature>
<dbReference type="GO" id="GO:1990281">
    <property type="term" value="C:efflux pump complex"/>
    <property type="evidence" value="ECO:0007669"/>
    <property type="project" value="TreeGrafter"/>
</dbReference>
<dbReference type="PANTHER" id="PTHR30469">
    <property type="entry name" value="MULTIDRUG RESISTANCE PROTEIN MDTA"/>
    <property type="match status" value="1"/>
</dbReference>
<dbReference type="InterPro" id="IPR058637">
    <property type="entry name" value="YknX-like_C"/>
</dbReference>
<sequence length="409" mass="41095">MTRTLLPLTLLLALTACSPEGGGEEAATSLSTPPPKTTALAVRTVRAGEGELTVPRTVAATLEAGRDSNVAAQAGGTVIRVLVQEGERVTSGQGVVQLDDTAAQQALTSARLGLQQAELSLRQARDAVDAARPALEASVRAAELGLRRARQEAQDAQERYDDDQITQAQLLAAQAGQAQAESALAQARNALAQNGQAGAGSPEALELSVQSARAGVTQAETALARTVVRAPFAGVVVSVAAEVGEAVGQGSPVFRLVEAGNVRARFTVTPADAAALTPGTRLNLDAGGQTYVAVVNEVSGVAGSDRLVPVTARVQGGADLPVGGAAQVRYRATVGGGVLVPSSALSVDGGESAVYVVEGGVAQRVPVQVDAEARGQVAVRGLDAGAQVITPVPGSLQDGARVRVAGGGA</sequence>
<evidence type="ECO:0000256" key="1">
    <source>
        <dbReference type="ARBA" id="ARBA00009477"/>
    </source>
</evidence>
<dbReference type="NCBIfam" id="TIGR01730">
    <property type="entry name" value="RND_mfp"/>
    <property type="match status" value="1"/>
</dbReference>
<comment type="similarity">
    <text evidence="1">Belongs to the membrane fusion protein (MFP) (TC 8.A.1) family.</text>
</comment>
<keyword evidence="5" id="KW-1185">Reference proteome</keyword>
<dbReference type="Proteomes" id="UP000484842">
    <property type="component" value="Unassembled WGS sequence"/>
</dbReference>
<evidence type="ECO:0000259" key="3">
    <source>
        <dbReference type="Pfam" id="PF25989"/>
    </source>
</evidence>
<dbReference type="PANTHER" id="PTHR30469:SF15">
    <property type="entry name" value="HLYD FAMILY OF SECRETION PROTEINS"/>
    <property type="match status" value="1"/>
</dbReference>
<name>A0A7X1NW66_9DEIO</name>
<dbReference type="EMBL" id="WBSL01000002">
    <property type="protein sequence ID" value="MPY66604.1"/>
    <property type="molecule type" value="Genomic_DNA"/>
</dbReference>
<reference evidence="4 5" key="1">
    <citation type="submission" date="2019-10" db="EMBL/GenBank/DDBJ databases">
        <title>Deinococcus sp. isolated from soil.</title>
        <authorList>
            <person name="Li Y."/>
            <person name="Wang J."/>
        </authorList>
    </citation>
    <scope>NUCLEOTIDE SEQUENCE [LARGE SCALE GENOMIC DNA]</scope>
    <source>
        <strain evidence="4 5">SDU3-2</strain>
    </source>
</reference>
<protein>
    <submittedName>
        <fullName evidence="4">Efflux RND transporter periplasmic adaptor subunit</fullName>
    </submittedName>
</protein>
<proteinExistence type="inferred from homology"/>
<dbReference type="RefSeq" id="WP_322618640.1">
    <property type="nucleotide sequence ID" value="NZ_WBSL01000002.1"/>
</dbReference>
<evidence type="ECO:0000313" key="4">
    <source>
        <dbReference type="EMBL" id="MPY66604.1"/>
    </source>
</evidence>
<accession>A0A7X1NW66</accession>
<dbReference type="SUPFAM" id="SSF111369">
    <property type="entry name" value="HlyD-like secretion proteins"/>
    <property type="match status" value="2"/>
</dbReference>
<dbReference type="Gene3D" id="1.10.287.470">
    <property type="entry name" value="Helix hairpin bin"/>
    <property type="match status" value="1"/>
</dbReference>
<comment type="caution">
    <text evidence="4">The sequence shown here is derived from an EMBL/GenBank/DDBJ whole genome shotgun (WGS) entry which is preliminary data.</text>
</comment>
<dbReference type="Pfam" id="PF25989">
    <property type="entry name" value="YknX_C"/>
    <property type="match status" value="1"/>
</dbReference>
<gene>
    <name evidence="4" type="ORF">F8S09_07830</name>
</gene>
<dbReference type="GO" id="GO:0015562">
    <property type="term" value="F:efflux transmembrane transporter activity"/>
    <property type="evidence" value="ECO:0007669"/>
    <property type="project" value="TreeGrafter"/>
</dbReference>
<dbReference type="InterPro" id="IPR006143">
    <property type="entry name" value="RND_pump_MFP"/>
</dbReference>
<dbReference type="Gene3D" id="2.40.420.20">
    <property type="match status" value="1"/>
</dbReference>
<dbReference type="PROSITE" id="PS51257">
    <property type="entry name" value="PROKAR_LIPOPROTEIN"/>
    <property type="match status" value="1"/>
</dbReference>
<dbReference type="AlphaFoldDB" id="A0A7X1NW66"/>
<feature type="domain" description="YknX-like C-terminal permuted SH3-like" evidence="3">
    <location>
        <begin position="339"/>
        <end position="404"/>
    </location>
</feature>